<dbReference type="Pfam" id="PF13556">
    <property type="entry name" value="HTH_30"/>
    <property type="match status" value="1"/>
</dbReference>
<dbReference type="InterPro" id="IPR012914">
    <property type="entry name" value="PucR_dom"/>
</dbReference>
<name>A0ABN0W3S2_9ACTN</name>
<dbReference type="Pfam" id="PF07905">
    <property type="entry name" value="PucR"/>
    <property type="match status" value="1"/>
</dbReference>
<dbReference type="EMBL" id="BAAABM010000007">
    <property type="protein sequence ID" value="GAA0324286.1"/>
    <property type="molecule type" value="Genomic_DNA"/>
</dbReference>
<evidence type="ECO:0000259" key="4">
    <source>
        <dbReference type="Pfam" id="PF13556"/>
    </source>
</evidence>
<dbReference type="PANTHER" id="PTHR33744">
    <property type="entry name" value="CARBOHYDRATE DIACID REGULATOR"/>
    <property type="match status" value="1"/>
</dbReference>
<dbReference type="Proteomes" id="UP001501822">
    <property type="component" value="Unassembled WGS sequence"/>
</dbReference>
<dbReference type="InterPro" id="IPR041522">
    <property type="entry name" value="CdaR_GGDEF"/>
</dbReference>
<evidence type="ECO:0000313" key="6">
    <source>
        <dbReference type="EMBL" id="GAA0324286.1"/>
    </source>
</evidence>
<dbReference type="Gene3D" id="1.10.10.2840">
    <property type="entry name" value="PucR C-terminal helix-turn-helix domain"/>
    <property type="match status" value="1"/>
</dbReference>
<dbReference type="InterPro" id="IPR051448">
    <property type="entry name" value="CdaR-like_regulators"/>
</dbReference>
<dbReference type="PANTHER" id="PTHR33744:SF1">
    <property type="entry name" value="DNA-BINDING TRANSCRIPTIONAL ACTIVATOR ADER"/>
    <property type="match status" value="1"/>
</dbReference>
<evidence type="ECO:0000259" key="3">
    <source>
        <dbReference type="Pfam" id="PF07905"/>
    </source>
</evidence>
<feature type="domain" description="CdaR GGDEF-like" evidence="5">
    <location>
        <begin position="338"/>
        <end position="465"/>
    </location>
</feature>
<dbReference type="InterPro" id="IPR009057">
    <property type="entry name" value="Homeodomain-like_sf"/>
</dbReference>
<evidence type="ECO:0000259" key="5">
    <source>
        <dbReference type="Pfam" id="PF17853"/>
    </source>
</evidence>
<evidence type="ECO:0000256" key="2">
    <source>
        <dbReference type="SAM" id="MobiDB-lite"/>
    </source>
</evidence>
<comment type="similarity">
    <text evidence="1">Belongs to the CdaR family.</text>
</comment>
<dbReference type="Pfam" id="PF17853">
    <property type="entry name" value="GGDEF_2"/>
    <property type="match status" value="1"/>
</dbReference>
<keyword evidence="7" id="KW-1185">Reference proteome</keyword>
<reference evidence="6 7" key="1">
    <citation type="journal article" date="2019" name="Int. J. Syst. Evol. Microbiol.">
        <title>The Global Catalogue of Microorganisms (GCM) 10K type strain sequencing project: providing services to taxonomists for standard genome sequencing and annotation.</title>
        <authorList>
            <consortium name="The Broad Institute Genomics Platform"/>
            <consortium name="The Broad Institute Genome Sequencing Center for Infectious Disease"/>
            <person name="Wu L."/>
            <person name="Ma J."/>
        </authorList>
    </citation>
    <scope>NUCLEOTIDE SEQUENCE [LARGE SCALE GENOMIC DNA]</scope>
    <source>
        <strain evidence="6 7">JCM 3146</strain>
    </source>
</reference>
<dbReference type="SUPFAM" id="SSF46689">
    <property type="entry name" value="Homeodomain-like"/>
    <property type="match status" value="1"/>
</dbReference>
<proteinExistence type="inferred from homology"/>
<evidence type="ECO:0000313" key="7">
    <source>
        <dbReference type="Proteomes" id="UP001501822"/>
    </source>
</evidence>
<feature type="region of interest" description="Disordered" evidence="2">
    <location>
        <begin position="223"/>
        <end position="274"/>
    </location>
</feature>
<feature type="domain" description="PucR C-terminal helix-turn-helix" evidence="4">
    <location>
        <begin position="518"/>
        <end position="576"/>
    </location>
</feature>
<organism evidence="6 7">
    <name type="scientific">Actinoallomurus spadix</name>
    <dbReference type="NCBI Taxonomy" id="79912"/>
    <lineage>
        <taxon>Bacteria</taxon>
        <taxon>Bacillati</taxon>
        <taxon>Actinomycetota</taxon>
        <taxon>Actinomycetes</taxon>
        <taxon>Streptosporangiales</taxon>
        <taxon>Thermomonosporaceae</taxon>
        <taxon>Actinoallomurus</taxon>
    </lineage>
</organism>
<protein>
    <recommendedName>
        <fullName evidence="8">PucR family transcriptional regulator</fullName>
    </recommendedName>
</protein>
<feature type="domain" description="Purine catabolism PurC-like" evidence="3">
    <location>
        <begin position="28"/>
        <end position="147"/>
    </location>
</feature>
<dbReference type="InterPro" id="IPR025736">
    <property type="entry name" value="PucR_C-HTH_dom"/>
</dbReference>
<sequence>MSSSCGSRPPALRPAGSGIPAYGLSVEEVLGLPTLAGARLVAGAGGLDRVVERLNVMEVPDVFGWVKPNELLLTTGYPLRHTSGTLGRLVADLNACNLTALAVKPGRYLERLPDEMLEQADRLGLPLIRLPEDAGFDDILNQVLARILDRRAAALARGEEVHRALVQIVLCGGGLQEVTDEVATLLGAAVTVLDGDGRQLAASGDEALLTRLRGALAGLPPAAEEEAPAPGVLDHVPPAGVPASWPAGAAPREPAPGLDGPDTGDGPGTAPDGHLVVPVVAGGFTYGRMAVLGVSAADTGVLERVATVVALVITRQHAVSAVESKYRAYFLRDVLTGRSGADERVIAHSASFGWDLGRPATVVVAEPDQGPARGGTEERVLQDRLVTAWTSAVRRRDRKGAVAGFSGGVVAVVAADACDAPALAKDAAAVFADQDRTFSTGVSRVAQQPGDLPSAYDQAVRAVRVGRQMNGDGAVVHFDELGVFRLLSLVEDTAELHSFVQETLGELAGDQDSEAVDLRRTLQVLLETNLNVAETARRLHFHYNTLRYRIGKLERLLGPFTDDAHLRLNLTLALHVLRMRGI</sequence>
<evidence type="ECO:0008006" key="8">
    <source>
        <dbReference type="Google" id="ProtNLM"/>
    </source>
</evidence>
<feature type="compositionally biased region" description="Low complexity" evidence="2">
    <location>
        <begin position="246"/>
        <end position="261"/>
    </location>
</feature>
<gene>
    <name evidence="6" type="ORF">GCM10010151_12660</name>
</gene>
<evidence type="ECO:0000256" key="1">
    <source>
        <dbReference type="ARBA" id="ARBA00006754"/>
    </source>
</evidence>
<dbReference type="RefSeq" id="WP_252799840.1">
    <property type="nucleotide sequence ID" value="NZ_BAAABM010000007.1"/>
</dbReference>
<dbReference type="InterPro" id="IPR042070">
    <property type="entry name" value="PucR_C-HTH_sf"/>
</dbReference>
<accession>A0ABN0W3S2</accession>
<comment type="caution">
    <text evidence="6">The sequence shown here is derived from an EMBL/GenBank/DDBJ whole genome shotgun (WGS) entry which is preliminary data.</text>
</comment>